<dbReference type="SUPFAM" id="SSF52540">
    <property type="entry name" value="P-loop containing nucleoside triphosphate hydrolases"/>
    <property type="match status" value="1"/>
</dbReference>
<evidence type="ECO:0000256" key="2">
    <source>
        <dbReference type="ARBA" id="ARBA00022723"/>
    </source>
</evidence>
<evidence type="ECO:0000256" key="6">
    <source>
        <dbReference type="HAMAP-Rule" id="MF_00900"/>
    </source>
</evidence>
<dbReference type="GO" id="GO:0043022">
    <property type="term" value="F:ribosome binding"/>
    <property type="evidence" value="ECO:0007669"/>
    <property type="project" value="TreeGrafter"/>
</dbReference>
<evidence type="ECO:0000313" key="10">
    <source>
        <dbReference type="EMBL" id="MCM8749802.1"/>
    </source>
</evidence>
<dbReference type="GO" id="GO:0003924">
    <property type="term" value="F:GTPase activity"/>
    <property type="evidence" value="ECO:0007669"/>
    <property type="project" value="UniProtKB-UniRule"/>
</dbReference>
<dbReference type="EMBL" id="JAMSLR010000008">
    <property type="protein sequence ID" value="MCM8749802.1"/>
    <property type="molecule type" value="Genomic_DNA"/>
</dbReference>
<evidence type="ECO:0000256" key="8">
    <source>
        <dbReference type="PIRSR" id="PIRSR006809-2"/>
    </source>
</evidence>
<dbReference type="InterPro" id="IPR027417">
    <property type="entry name" value="P-loop_NTPase"/>
</dbReference>
<dbReference type="GO" id="GO:0046872">
    <property type="term" value="F:metal ion binding"/>
    <property type="evidence" value="ECO:0007669"/>
    <property type="project" value="UniProtKB-KW"/>
</dbReference>
<evidence type="ECO:0000313" key="11">
    <source>
        <dbReference type="Proteomes" id="UP001165306"/>
    </source>
</evidence>
<evidence type="ECO:0000256" key="4">
    <source>
        <dbReference type="ARBA" id="ARBA00022842"/>
    </source>
</evidence>
<dbReference type="InterPro" id="IPR045498">
    <property type="entry name" value="HflX_C"/>
</dbReference>
<feature type="binding site" evidence="7">
    <location>
        <begin position="292"/>
        <end position="295"/>
    </location>
    <ligand>
        <name>GTP</name>
        <dbReference type="ChEBI" id="CHEBI:37565"/>
    </ligand>
</feature>
<dbReference type="InterPro" id="IPR042108">
    <property type="entry name" value="GTPase_HflX_N_sf"/>
</dbReference>
<dbReference type="PIRSF" id="PIRSF006809">
    <property type="entry name" value="GTP-binding_hflX_prd"/>
    <property type="match status" value="1"/>
</dbReference>
<comment type="function">
    <text evidence="6">GTPase that associates with the 50S ribosomal subunit and may have a role during protein synthesis or ribosome biogenesis.</text>
</comment>
<dbReference type="InterPro" id="IPR016496">
    <property type="entry name" value="GTPase_HflX"/>
</dbReference>
<proteinExistence type="inferred from homology"/>
<dbReference type="Gene3D" id="3.40.50.300">
    <property type="entry name" value="P-loop containing nucleotide triphosphate hydrolases"/>
    <property type="match status" value="1"/>
</dbReference>
<keyword evidence="11" id="KW-1185">Reference proteome</keyword>
<organism evidence="10 11">
    <name type="scientific">Thermalbibacter longus</name>
    <dbReference type="NCBI Taxonomy" id="2951981"/>
    <lineage>
        <taxon>Bacteria</taxon>
        <taxon>Pseudomonadati</taxon>
        <taxon>Thermomicrobiota</taxon>
        <taxon>Thermomicrobia</taxon>
        <taxon>Thermomicrobiales</taxon>
        <taxon>Thermomicrobiaceae</taxon>
        <taxon>Thermalbibacter</taxon>
    </lineage>
</organism>
<dbReference type="Pfam" id="PF19275">
    <property type="entry name" value="HflX_C"/>
    <property type="match status" value="1"/>
</dbReference>
<comment type="subunit">
    <text evidence="6">Monomer. Associates with the 50S ribosomal subunit.</text>
</comment>
<dbReference type="PANTHER" id="PTHR10229">
    <property type="entry name" value="GTP-BINDING PROTEIN HFLX"/>
    <property type="match status" value="1"/>
</dbReference>
<dbReference type="InterPro" id="IPR025121">
    <property type="entry name" value="GTPase_HflX_N"/>
</dbReference>
<feature type="binding site" evidence="7">
    <location>
        <begin position="320"/>
        <end position="322"/>
    </location>
    <ligand>
        <name>GTP</name>
        <dbReference type="ChEBI" id="CHEBI:37565"/>
    </ligand>
</feature>
<feature type="binding site" evidence="7">
    <location>
        <begin position="179"/>
        <end position="186"/>
    </location>
    <ligand>
        <name>GTP</name>
        <dbReference type="ChEBI" id="CHEBI:37565"/>
    </ligand>
</feature>
<dbReference type="InterPro" id="IPR032305">
    <property type="entry name" value="GTP-bd_M"/>
</dbReference>
<dbReference type="Pfam" id="PF13167">
    <property type="entry name" value="GTP-bdg_N"/>
    <property type="match status" value="1"/>
</dbReference>
<dbReference type="Proteomes" id="UP001165306">
    <property type="component" value="Unassembled WGS sequence"/>
</dbReference>
<dbReference type="CDD" id="cd01878">
    <property type="entry name" value="HflX"/>
    <property type="match status" value="1"/>
</dbReference>
<gene>
    <name evidence="6 10" type="primary">hflX</name>
    <name evidence="10" type="ORF">NET02_11645</name>
</gene>
<reference evidence="10" key="1">
    <citation type="submission" date="2022-06" db="EMBL/GenBank/DDBJ databases">
        <title>CFH 74404 Thermomicrobiaceae sp.</title>
        <authorList>
            <person name="Ming H."/>
            <person name="Li W.-J."/>
            <person name="Zhao Z."/>
        </authorList>
    </citation>
    <scope>NUCLEOTIDE SEQUENCE</scope>
    <source>
        <strain evidence="10">CFH 74404</strain>
    </source>
</reference>
<dbReference type="Pfam" id="PF01926">
    <property type="entry name" value="MMR_HSR1"/>
    <property type="match status" value="1"/>
</dbReference>
<dbReference type="FunFam" id="3.40.50.11060:FF:000001">
    <property type="entry name" value="GTPase HflX"/>
    <property type="match status" value="1"/>
</dbReference>
<sequence length="410" mass="45687">MEELAQLAETAGLRVVGAVTQRLDHPNGKHYVGAGKLAEIKSLRDELAYDVVLINDELSPAQLRNLEDELQVKVLDRTALILDIFARRAQTHEGRLQVELAQLEYRLPRLTRMWTHLSRQAVGGVGLRGPGETQLEVDRRQARQRIALIRRQLAEVHHHRERYRQRRRQNQIPVIALVGYTNAGKSTLLNALAGSDVLAEDKLFATLDPTTRRVTLPSGREVLMTDTVGFIHKLPTMLVAAFRATLEEILEARLLLHVLDITHPKAAEQAATVRAVLAELGAEGYPVLTVLNKIDRLGVDIQPAELASEFGLQTDAVPVSALTGAGLDLLLERIETTLAHVERLTEIRVLVPFQETNLVALFHERGQVEEVAYRHDGVLLRGMLPAYLLPRFAPFLQAGMTGTRVPRHSP</sequence>
<name>A0AA41WBQ9_9BACT</name>
<feature type="binding site" evidence="7">
    <location>
        <begin position="226"/>
        <end position="229"/>
    </location>
    <ligand>
        <name>GTP</name>
        <dbReference type="ChEBI" id="CHEBI:37565"/>
    </ligand>
</feature>
<accession>A0AA41WBQ9</accession>
<comment type="caution">
    <text evidence="10">The sequence shown here is derived from an EMBL/GenBank/DDBJ whole genome shotgun (WGS) entry which is preliminary data.</text>
</comment>
<comment type="similarity">
    <text evidence="6">Belongs to the TRAFAC class OBG-HflX-like GTPase superfamily. HflX GTPase family.</text>
</comment>
<evidence type="ECO:0000256" key="7">
    <source>
        <dbReference type="PIRSR" id="PIRSR006809-1"/>
    </source>
</evidence>
<dbReference type="HAMAP" id="MF_00900">
    <property type="entry name" value="GTPase_HflX"/>
    <property type="match status" value="1"/>
</dbReference>
<feature type="binding site" evidence="8">
    <location>
        <position position="206"/>
    </location>
    <ligand>
        <name>Mg(2+)</name>
        <dbReference type="ChEBI" id="CHEBI:18420"/>
    </ligand>
</feature>
<keyword evidence="3 6" id="KW-0547">Nucleotide-binding</keyword>
<keyword evidence="4 8" id="KW-0460">Magnesium</keyword>
<dbReference type="Pfam" id="PF16360">
    <property type="entry name" value="GTP-bdg_M"/>
    <property type="match status" value="1"/>
</dbReference>
<dbReference type="PRINTS" id="PR00326">
    <property type="entry name" value="GTP1OBG"/>
</dbReference>
<keyword evidence="5 6" id="KW-0342">GTP-binding</keyword>
<feature type="domain" description="Hflx-type G" evidence="9">
    <location>
        <begin position="173"/>
        <end position="342"/>
    </location>
</feature>
<evidence type="ECO:0000256" key="3">
    <source>
        <dbReference type="ARBA" id="ARBA00022741"/>
    </source>
</evidence>
<dbReference type="Gene3D" id="6.10.250.2860">
    <property type="match status" value="1"/>
</dbReference>
<evidence type="ECO:0000256" key="5">
    <source>
        <dbReference type="ARBA" id="ARBA00023134"/>
    </source>
</evidence>
<dbReference type="NCBIfam" id="TIGR03156">
    <property type="entry name" value="GTP_HflX"/>
    <property type="match status" value="1"/>
</dbReference>
<evidence type="ECO:0000256" key="1">
    <source>
        <dbReference type="ARBA" id="ARBA00022490"/>
    </source>
</evidence>
<dbReference type="GO" id="GO:0005525">
    <property type="term" value="F:GTP binding"/>
    <property type="evidence" value="ECO:0007669"/>
    <property type="project" value="UniProtKB-UniRule"/>
</dbReference>
<dbReference type="GO" id="GO:0005737">
    <property type="term" value="C:cytoplasm"/>
    <property type="evidence" value="ECO:0007669"/>
    <property type="project" value="UniProtKB-SubCell"/>
</dbReference>
<comment type="subcellular location">
    <subcellularLocation>
        <location evidence="6">Cytoplasm</location>
    </subcellularLocation>
    <text evidence="6">May associate with membranes.</text>
</comment>
<dbReference type="PANTHER" id="PTHR10229:SF0">
    <property type="entry name" value="GTP-BINDING PROTEIN 6-RELATED"/>
    <property type="match status" value="1"/>
</dbReference>
<feature type="binding site" evidence="8">
    <location>
        <position position="186"/>
    </location>
    <ligand>
        <name>Mg(2+)</name>
        <dbReference type="ChEBI" id="CHEBI:18420"/>
    </ligand>
</feature>
<keyword evidence="1 6" id="KW-0963">Cytoplasm</keyword>
<dbReference type="InterPro" id="IPR030394">
    <property type="entry name" value="G_HFLX_dom"/>
</dbReference>
<dbReference type="InterPro" id="IPR006073">
    <property type="entry name" value="GTP-bd"/>
</dbReference>
<evidence type="ECO:0000259" key="9">
    <source>
        <dbReference type="PROSITE" id="PS51705"/>
    </source>
</evidence>
<dbReference type="AlphaFoldDB" id="A0AA41WBQ9"/>
<dbReference type="PROSITE" id="PS51705">
    <property type="entry name" value="G_HFLX"/>
    <property type="match status" value="1"/>
</dbReference>
<dbReference type="FunFam" id="3.40.50.300:FF:000173">
    <property type="entry name" value="GTPase HflX"/>
    <property type="match status" value="1"/>
</dbReference>
<feature type="binding site" evidence="7">
    <location>
        <begin position="204"/>
        <end position="208"/>
    </location>
    <ligand>
        <name>GTP</name>
        <dbReference type="ChEBI" id="CHEBI:37565"/>
    </ligand>
</feature>
<comment type="cofactor">
    <cofactor evidence="8">
        <name>Mg(2+)</name>
        <dbReference type="ChEBI" id="CHEBI:18420"/>
    </cofactor>
</comment>
<keyword evidence="2 8" id="KW-0479">Metal-binding</keyword>
<dbReference type="Gene3D" id="3.40.50.11060">
    <property type="entry name" value="GTPase HflX, N-terminal domain"/>
    <property type="match status" value="1"/>
</dbReference>
<protein>
    <recommendedName>
        <fullName evidence="6">GTPase HflX</fullName>
    </recommendedName>
    <alternativeName>
        <fullName evidence="6">GTP-binding protein HflX</fullName>
    </alternativeName>
</protein>